<evidence type="ECO:0000313" key="1">
    <source>
        <dbReference type="EMBL" id="EUA16050.1"/>
    </source>
</evidence>
<accession>X7ZBS7</accession>
<dbReference type="AlphaFoldDB" id="X7ZBS7"/>
<sequence>MTLEALAALLGHRSMRMTLVYARIADRTVADEYFSVSEKVEALYDQPRALPADAEGAEMRKLRAEMHRRMLGNGYCARPVGLDCHFESICESCTFFQTTIEFRPTLQAQRDDAAEKGQLGRQKVFDGLLARLDDAAS</sequence>
<name>X7ZBS7_MYCXE</name>
<comment type="caution">
    <text evidence="1">The sequence shown here is derived from an EMBL/GenBank/DDBJ whole genome shotgun (WGS) entry which is preliminary data.</text>
</comment>
<protein>
    <submittedName>
        <fullName evidence="1">Site-specific recombinase, phage integrase family domain protein</fullName>
    </submittedName>
</protein>
<reference evidence="1" key="1">
    <citation type="submission" date="2014-01" db="EMBL/GenBank/DDBJ databases">
        <authorList>
            <person name="Brown-Elliot B."/>
            <person name="Wallace R."/>
            <person name="Lenaerts A."/>
            <person name="Ordway D."/>
            <person name="DeGroote M.A."/>
            <person name="Parker T."/>
            <person name="Sizemore C."/>
            <person name="Tallon L.J."/>
            <person name="Sadzewicz L.K."/>
            <person name="Sengamalay N."/>
            <person name="Fraser C.M."/>
            <person name="Hine E."/>
            <person name="Shefchek K.A."/>
            <person name="Das S.P."/>
            <person name="Tettelin H."/>
        </authorList>
    </citation>
    <scope>NUCLEOTIDE SEQUENCE [LARGE SCALE GENOMIC DNA]</scope>
    <source>
        <strain evidence="1">4042</strain>
    </source>
</reference>
<gene>
    <name evidence="1" type="ORF">I553_1025</name>
</gene>
<organism evidence="1">
    <name type="scientific">Mycobacterium xenopi 4042</name>
    <dbReference type="NCBI Taxonomy" id="1299334"/>
    <lineage>
        <taxon>Bacteria</taxon>
        <taxon>Bacillati</taxon>
        <taxon>Actinomycetota</taxon>
        <taxon>Actinomycetes</taxon>
        <taxon>Mycobacteriales</taxon>
        <taxon>Mycobacteriaceae</taxon>
        <taxon>Mycobacterium</taxon>
    </lineage>
</organism>
<dbReference type="PATRIC" id="fig|1299334.3.peg.8290"/>
<dbReference type="EMBL" id="JAOB01000080">
    <property type="protein sequence ID" value="EUA16050.1"/>
    <property type="molecule type" value="Genomic_DNA"/>
</dbReference>
<proteinExistence type="predicted"/>